<gene>
    <name evidence="2" type="ORF">LSTR_LSTR007775</name>
</gene>
<feature type="non-terminal residue" evidence="2">
    <location>
        <position position="1"/>
    </location>
</feature>
<evidence type="ECO:0000313" key="3">
    <source>
        <dbReference type="Proteomes" id="UP000291343"/>
    </source>
</evidence>
<name>A0A482XSN4_LAOST</name>
<accession>A0A482XSN4</accession>
<evidence type="ECO:0000256" key="1">
    <source>
        <dbReference type="SAM" id="MobiDB-lite"/>
    </source>
</evidence>
<organism evidence="2 3">
    <name type="scientific">Laodelphax striatellus</name>
    <name type="common">Small brown planthopper</name>
    <name type="synonym">Delphax striatella</name>
    <dbReference type="NCBI Taxonomy" id="195883"/>
    <lineage>
        <taxon>Eukaryota</taxon>
        <taxon>Metazoa</taxon>
        <taxon>Ecdysozoa</taxon>
        <taxon>Arthropoda</taxon>
        <taxon>Hexapoda</taxon>
        <taxon>Insecta</taxon>
        <taxon>Pterygota</taxon>
        <taxon>Neoptera</taxon>
        <taxon>Paraneoptera</taxon>
        <taxon>Hemiptera</taxon>
        <taxon>Auchenorrhyncha</taxon>
        <taxon>Fulgoroidea</taxon>
        <taxon>Delphacidae</taxon>
        <taxon>Criomorphinae</taxon>
        <taxon>Laodelphax</taxon>
    </lineage>
</organism>
<sequence>EENSNRSDSSSETVNNSKSSSKRVEDKNESFLWKYSNANKPTINEEDSSSPEYVKDYVRKKRYYVRENDIESAVTENYAAFVRNYESFSERYWKDYKAMRHELESPSSNYFNHHGEPISDGDYVSIGGRYASGSIQSSQGKLWIFMMLLLSCILL</sequence>
<dbReference type="AlphaFoldDB" id="A0A482XSN4"/>
<keyword evidence="3" id="KW-1185">Reference proteome</keyword>
<feature type="region of interest" description="Disordered" evidence="1">
    <location>
        <begin position="1"/>
        <end position="27"/>
    </location>
</feature>
<dbReference type="EMBL" id="QKKF02002184">
    <property type="protein sequence ID" value="RZF48497.1"/>
    <property type="molecule type" value="Genomic_DNA"/>
</dbReference>
<reference evidence="2 3" key="1">
    <citation type="journal article" date="2017" name="Gigascience">
        <title>Genome sequence of the small brown planthopper, Laodelphax striatellus.</title>
        <authorList>
            <person name="Zhu J."/>
            <person name="Jiang F."/>
            <person name="Wang X."/>
            <person name="Yang P."/>
            <person name="Bao Y."/>
            <person name="Zhao W."/>
            <person name="Wang W."/>
            <person name="Lu H."/>
            <person name="Wang Q."/>
            <person name="Cui N."/>
            <person name="Li J."/>
            <person name="Chen X."/>
            <person name="Luo L."/>
            <person name="Yu J."/>
            <person name="Kang L."/>
            <person name="Cui F."/>
        </authorList>
    </citation>
    <scope>NUCLEOTIDE SEQUENCE [LARGE SCALE GENOMIC DNA]</scope>
    <source>
        <strain evidence="2">Lst14</strain>
    </source>
</reference>
<comment type="caution">
    <text evidence="2">The sequence shown here is derived from an EMBL/GenBank/DDBJ whole genome shotgun (WGS) entry which is preliminary data.</text>
</comment>
<evidence type="ECO:0000313" key="2">
    <source>
        <dbReference type="EMBL" id="RZF48497.1"/>
    </source>
</evidence>
<protein>
    <submittedName>
        <fullName evidence="2">Uncharacterized protein</fullName>
    </submittedName>
</protein>
<feature type="compositionally biased region" description="Low complexity" evidence="1">
    <location>
        <begin position="1"/>
        <end position="19"/>
    </location>
</feature>
<proteinExistence type="predicted"/>
<dbReference type="Proteomes" id="UP000291343">
    <property type="component" value="Unassembled WGS sequence"/>
</dbReference>
<dbReference type="InParanoid" id="A0A482XSN4"/>